<evidence type="ECO:0000259" key="2">
    <source>
        <dbReference type="Pfam" id="PF06742"/>
    </source>
</evidence>
<sequence length="508" mass="55235">MNSMKNSSQQGFLACAIIGVMAFAGGGSAVAQVSQKTLDSIGIPDNVETSLGTLEFFDGVPTHATAQTLHDNLDRMRAVEVYLNNQGAASLNAMRKGNASIGADASNKVTITEQLLQPASLYLTGNTSTLYALTYLDLKTEGPLVVELPPGMLGFLDDAWFRFIDNLGVIGPDKGKGGKYLLLPPGYRGEEPDGYFIIKLPTYNNLMFLRGSIANGLEPAVENIKSKLRVYPLAKADNPPATEFINMSGKSYSTIVTRDLSFFEDLNALVQVEPIQAIGPELRGQLAAIGIVKGKPFQPDARMKRLLAEAATLGNATARAITYQPRIDGVFIYPDTNSAWTTAYANKNTSFEEDGAMGLDARPLFYFNATGVTPAMATSHAGAGSDYALAYLDADKNAFDGSKTYKLHLPPNVPVNNFWAVTLYDTQTRSLLQTSQTFPTVGSQSEGFQKNKDGSYDVYFGPQAPQGHESNWLETVPGKSWFTILRMYGPLKPWIDKTWRPGEIEQVK</sequence>
<dbReference type="SUPFAM" id="SSF160935">
    <property type="entry name" value="VPA0735-like"/>
    <property type="match status" value="1"/>
</dbReference>
<feature type="signal peptide" evidence="1">
    <location>
        <begin position="1"/>
        <end position="31"/>
    </location>
</feature>
<dbReference type="Pfam" id="PF06863">
    <property type="entry name" value="DUF1254"/>
    <property type="match status" value="1"/>
</dbReference>
<evidence type="ECO:0000313" key="5">
    <source>
        <dbReference type="Proteomes" id="UP000036367"/>
    </source>
</evidence>
<evidence type="ECO:0000313" key="4">
    <source>
        <dbReference type="EMBL" id="KLU05266.1"/>
    </source>
</evidence>
<dbReference type="InterPro" id="IPR010679">
    <property type="entry name" value="DUF1254"/>
</dbReference>
<protein>
    <submittedName>
        <fullName evidence="4">Signal peptide protein</fullName>
    </submittedName>
</protein>
<organism evidence="4 5">
    <name type="scientific">Rhodopirellula islandica</name>
    <dbReference type="NCBI Taxonomy" id="595434"/>
    <lineage>
        <taxon>Bacteria</taxon>
        <taxon>Pseudomonadati</taxon>
        <taxon>Planctomycetota</taxon>
        <taxon>Planctomycetia</taxon>
        <taxon>Pirellulales</taxon>
        <taxon>Pirellulaceae</taxon>
        <taxon>Rhodopirellula</taxon>
    </lineage>
</organism>
<dbReference type="EMBL" id="LECT01000021">
    <property type="protein sequence ID" value="KLU05266.1"/>
    <property type="molecule type" value="Genomic_DNA"/>
</dbReference>
<evidence type="ECO:0000259" key="3">
    <source>
        <dbReference type="Pfam" id="PF06863"/>
    </source>
</evidence>
<dbReference type="Gene3D" id="2.60.120.600">
    <property type="entry name" value="Domain of unknown function DUF1214, C-terminal domain"/>
    <property type="match status" value="1"/>
</dbReference>
<keyword evidence="1" id="KW-0732">Signal</keyword>
<dbReference type="Proteomes" id="UP000036367">
    <property type="component" value="Unassembled WGS sequence"/>
</dbReference>
<dbReference type="Gene3D" id="2.60.40.1610">
    <property type="entry name" value="Domain of unknown function DUF1254"/>
    <property type="match status" value="1"/>
</dbReference>
<dbReference type="PATRIC" id="fig|595434.4.peg.2627"/>
<dbReference type="PANTHER" id="PTHR36509:SF3">
    <property type="entry name" value="SIGNAL PEPTIDE PROTEIN"/>
    <property type="match status" value="1"/>
</dbReference>
<proteinExistence type="predicted"/>
<dbReference type="InterPro" id="IPR010621">
    <property type="entry name" value="DUF1214"/>
</dbReference>
<dbReference type="Gene3D" id="1.10.3360.10">
    <property type="entry name" value="VPA0735-like domain"/>
    <property type="match status" value="1"/>
</dbReference>
<keyword evidence="5" id="KW-1185">Reference proteome</keyword>
<comment type="caution">
    <text evidence="4">The sequence shown here is derived from an EMBL/GenBank/DDBJ whole genome shotgun (WGS) entry which is preliminary data.</text>
</comment>
<dbReference type="InterPro" id="IPR037050">
    <property type="entry name" value="DUF1254_sf"/>
</dbReference>
<feature type="chain" id="PRO_5005248126" evidence="1">
    <location>
        <begin position="32"/>
        <end position="508"/>
    </location>
</feature>
<reference evidence="4" key="1">
    <citation type="submission" date="2015-05" db="EMBL/GenBank/DDBJ databases">
        <title>Permanent draft genome of Rhodopirellula islandicus K833.</title>
        <authorList>
            <person name="Kizina J."/>
            <person name="Richter M."/>
            <person name="Glockner F.O."/>
            <person name="Harder J."/>
        </authorList>
    </citation>
    <scope>NUCLEOTIDE SEQUENCE [LARGE SCALE GENOMIC DNA]</scope>
    <source>
        <strain evidence="4">K833</strain>
    </source>
</reference>
<dbReference type="STRING" id="595434.RISK_002757"/>
<feature type="domain" description="DUF1214" evidence="2">
    <location>
        <begin position="387"/>
        <end position="491"/>
    </location>
</feature>
<dbReference type="InterPro" id="IPR037049">
    <property type="entry name" value="DUF1214_C_sf"/>
</dbReference>
<dbReference type="Pfam" id="PF06742">
    <property type="entry name" value="DUF1214"/>
    <property type="match status" value="1"/>
</dbReference>
<dbReference type="AlphaFoldDB" id="A0A0J1BFI2"/>
<name>A0A0J1BFI2_RHOIS</name>
<evidence type="ECO:0000256" key="1">
    <source>
        <dbReference type="SAM" id="SignalP"/>
    </source>
</evidence>
<accession>A0A0J1BFI2</accession>
<gene>
    <name evidence="4" type="ORF">RISK_002757</name>
</gene>
<dbReference type="PANTHER" id="PTHR36509">
    <property type="entry name" value="BLL3101 PROTEIN"/>
    <property type="match status" value="1"/>
</dbReference>
<feature type="domain" description="DUF1254" evidence="3">
    <location>
        <begin position="107"/>
        <end position="232"/>
    </location>
</feature>